<keyword evidence="7" id="KW-0539">Nucleus</keyword>
<dbReference type="EMBL" id="CM035427">
    <property type="protein sequence ID" value="KAH7306826.1"/>
    <property type="molecule type" value="Genomic_DNA"/>
</dbReference>
<evidence type="ECO:0000256" key="1">
    <source>
        <dbReference type="ARBA" id="ARBA00022723"/>
    </source>
</evidence>
<sequence length="431" mass="45905">MEQPDIKTTPPGSAMNERQASKAGSSVITPHTAQPTTPLRCPRCDSNNTKFCYYNNYSQTQPRHFCKSCRRYWTQGGTLRNVPVGGGCRKNKRVRPSRSLVAMAGLVDAGGAPFADAAASSCMMAGRLNSFPGFGSAICPSGGGGDPSVQPLQIAFARFHEALRAQQQSTHPSTDEELFSLSDAMSLPGLVQKSCGFSTCSAGTCGASHPSFNIEGCPNGRVTADAGGFVFPSLNGDARFCPQGFDITSNPLAYGNQNSRLHPMMGTSATATLASIEDELSSFSNLQYHADPFATDAISQKDQKEHKDLPSGSGNNAQQRLMQNPSALQLLHPGGPNEVPYAGESLQLKNSDLGGQFTTEDQDDDKPINRLNGESGLSLMMSASNWQHPPPSMESLYSPHQSMNWRDTGAVGRWQDMRSLASSAAAAGSVL</sequence>
<evidence type="ECO:0000256" key="3">
    <source>
        <dbReference type="ARBA" id="ARBA00022833"/>
    </source>
</evidence>
<dbReference type="GO" id="GO:0003700">
    <property type="term" value="F:DNA-binding transcription factor activity"/>
    <property type="evidence" value="ECO:0007669"/>
    <property type="project" value="InterPro"/>
</dbReference>
<comment type="caution">
    <text evidence="10">The sequence shown here is derived from an EMBL/GenBank/DDBJ whole genome shotgun (WGS) entry which is preliminary data.</text>
</comment>
<evidence type="ECO:0000256" key="7">
    <source>
        <dbReference type="ARBA" id="ARBA00023242"/>
    </source>
</evidence>
<feature type="compositionally biased region" description="Basic and acidic residues" evidence="8">
    <location>
        <begin position="300"/>
        <end position="309"/>
    </location>
</feature>
<keyword evidence="6" id="KW-0804">Transcription</keyword>
<keyword evidence="5" id="KW-0238">DNA-binding</keyword>
<proteinExistence type="predicted"/>
<evidence type="ECO:0000256" key="5">
    <source>
        <dbReference type="ARBA" id="ARBA00023125"/>
    </source>
</evidence>
<feature type="region of interest" description="Disordered" evidence="8">
    <location>
        <begin position="1"/>
        <end position="39"/>
    </location>
</feature>
<dbReference type="GO" id="GO:0008270">
    <property type="term" value="F:zinc ion binding"/>
    <property type="evidence" value="ECO:0007669"/>
    <property type="project" value="UniProtKB-KW"/>
</dbReference>
<evidence type="ECO:0000256" key="4">
    <source>
        <dbReference type="ARBA" id="ARBA00023015"/>
    </source>
</evidence>
<reference evidence="10" key="1">
    <citation type="submission" date="2021-08" db="EMBL/GenBank/DDBJ databases">
        <title>WGS assembly of Ceratopteris richardii.</title>
        <authorList>
            <person name="Marchant D.B."/>
            <person name="Chen G."/>
            <person name="Jenkins J."/>
            <person name="Shu S."/>
            <person name="Leebens-Mack J."/>
            <person name="Grimwood J."/>
            <person name="Schmutz J."/>
            <person name="Soltis P."/>
            <person name="Soltis D."/>
            <person name="Chen Z.-H."/>
        </authorList>
    </citation>
    <scope>NUCLEOTIDE SEQUENCE</scope>
    <source>
        <strain evidence="10">Whitten #5841</strain>
        <tissue evidence="10">Leaf</tissue>
    </source>
</reference>
<keyword evidence="4" id="KW-0805">Transcription regulation</keyword>
<feature type="domain" description="Dof-type" evidence="9">
    <location>
        <begin position="39"/>
        <end position="93"/>
    </location>
</feature>
<evidence type="ECO:0000256" key="8">
    <source>
        <dbReference type="SAM" id="MobiDB-lite"/>
    </source>
</evidence>
<evidence type="ECO:0000259" key="9">
    <source>
        <dbReference type="PROSITE" id="PS50884"/>
    </source>
</evidence>
<dbReference type="PROSITE" id="PS01361">
    <property type="entry name" value="ZF_DOF_1"/>
    <property type="match status" value="1"/>
</dbReference>
<keyword evidence="11" id="KW-1185">Reference proteome</keyword>
<feature type="compositionally biased region" description="Polar residues" evidence="8">
    <location>
        <begin position="16"/>
        <end position="37"/>
    </location>
</feature>
<keyword evidence="2" id="KW-0863">Zinc-finger</keyword>
<gene>
    <name evidence="10" type="ORF">KP509_22G032900</name>
</gene>
<keyword evidence="3" id="KW-0862">Zinc</keyword>
<dbReference type="Proteomes" id="UP000825935">
    <property type="component" value="Chromosome 22"/>
</dbReference>
<dbReference type="InterPro" id="IPR045174">
    <property type="entry name" value="Dof"/>
</dbReference>
<dbReference type="InterPro" id="IPR003851">
    <property type="entry name" value="Znf_Dof"/>
</dbReference>
<evidence type="ECO:0000256" key="2">
    <source>
        <dbReference type="ARBA" id="ARBA00022771"/>
    </source>
</evidence>
<keyword evidence="1" id="KW-0479">Metal-binding</keyword>
<dbReference type="PANTHER" id="PTHR31089:SF1">
    <property type="entry name" value="CYCLIC DOF FACTOR 3"/>
    <property type="match status" value="1"/>
</dbReference>
<dbReference type="GO" id="GO:0003677">
    <property type="term" value="F:DNA binding"/>
    <property type="evidence" value="ECO:0007669"/>
    <property type="project" value="UniProtKB-KW"/>
</dbReference>
<accession>A0A8T2S3T3</accession>
<dbReference type="PANTHER" id="PTHR31089">
    <property type="entry name" value="CYCLIC DOF FACTOR 2"/>
    <property type="match status" value="1"/>
</dbReference>
<dbReference type="PROSITE" id="PS50884">
    <property type="entry name" value="ZF_DOF_2"/>
    <property type="match status" value="1"/>
</dbReference>
<dbReference type="Pfam" id="PF02701">
    <property type="entry name" value="Zn_ribbon_Dof"/>
    <property type="match status" value="1"/>
</dbReference>
<dbReference type="AlphaFoldDB" id="A0A8T2S3T3"/>
<evidence type="ECO:0000256" key="6">
    <source>
        <dbReference type="ARBA" id="ARBA00023163"/>
    </source>
</evidence>
<protein>
    <recommendedName>
        <fullName evidence="9">Dof-type domain-containing protein</fullName>
    </recommendedName>
</protein>
<evidence type="ECO:0000313" key="10">
    <source>
        <dbReference type="EMBL" id="KAH7306826.1"/>
    </source>
</evidence>
<feature type="region of interest" description="Disordered" evidence="8">
    <location>
        <begin position="300"/>
        <end position="319"/>
    </location>
</feature>
<feature type="region of interest" description="Disordered" evidence="8">
    <location>
        <begin position="351"/>
        <end position="373"/>
    </location>
</feature>
<name>A0A8T2S3T3_CERRI</name>
<evidence type="ECO:0000313" key="11">
    <source>
        <dbReference type="Proteomes" id="UP000825935"/>
    </source>
</evidence>
<dbReference type="OrthoDB" id="1927254at2759"/>
<organism evidence="10 11">
    <name type="scientific">Ceratopteris richardii</name>
    <name type="common">Triangle waterfern</name>
    <dbReference type="NCBI Taxonomy" id="49495"/>
    <lineage>
        <taxon>Eukaryota</taxon>
        <taxon>Viridiplantae</taxon>
        <taxon>Streptophyta</taxon>
        <taxon>Embryophyta</taxon>
        <taxon>Tracheophyta</taxon>
        <taxon>Polypodiopsida</taxon>
        <taxon>Polypodiidae</taxon>
        <taxon>Polypodiales</taxon>
        <taxon>Pteridineae</taxon>
        <taxon>Pteridaceae</taxon>
        <taxon>Parkerioideae</taxon>
        <taxon>Ceratopteris</taxon>
    </lineage>
</organism>